<dbReference type="HOGENOM" id="CLU_060699_2_1_3"/>
<dbReference type="PANTHER" id="PTHR30363:SF4">
    <property type="entry name" value="GLYCEROL-3-PHOSPHATE REGULON REPRESSOR"/>
    <property type="match status" value="1"/>
</dbReference>
<dbReference type="GO" id="GO:0003700">
    <property type="term" value="F:DNA-binding transcription factor activity"/>
    <property type="evidence" value="ECO:0007669"/>
    <property type="project" value="InterPro"/>
</dbReference>
<dbReference type="InParanoid" id="K9TZ46"/>
<dbReference type="InterPro" id="IPR036390">
    <property type="entry name" value="WH_DNA-bd_sf"/>
</dbReference>
<evidence type="ECO:0000259" key="7">
    <source>
        <dbReference type="PROSITE" id="PS51000"/>
    </source>
</evidence>
<keyword evidence="2" id="KW-0678">Repressor</keyword>
<evidence type="ECO:0000256" key="5">
    <source>
        <dbReference type="ARBA" id="ARBA00023163"/>
    </source>
</evidence>
<dbReference type="EMBL" id="CP003597">
    <property type="protein sequence ID" value="AFY87259.1"/>
    <property type="molecule type" value="Genomic_DNA"/>
</dbReference>
<dbReference type="OrthoDB" id="9798651at2"/>
<gene>
    <name evidence="8" type="ORF">Chro_1742</name>
</gene>
<evidence type="ECO:0000256" key="1">
    <source>
        <dbReference type="ARBA" id="ARBA00021390"/>
    </source>
</evidence>
<evidence type="ECO:0000256" key="6">
    <source>
        <dbReference type="ARBA" id="ARBA00024937"/>
    </source>
</evidence>
<keyword evidence="9" id="KW-1185">Reference proteome</keyword>
<dbReference type="PANTHER" id="PTHR30363">
    <property type="entry name" value="HTH-TYPE TRANSCRIPTIONAL REGULATOR SRLR-RELATED"/>
    <property type="match status" value="1"/>
</dbReference>
<dbReference type="PRINTS" id="PR00037">
    <property type="entry name" value="HTHLACR"/>
</dbReference>
<keyword evidence="5" id="KW-0804">Transcription</keyword>
<dbReference type="PROSITE" id="PS00894">
    <property type="entry name" value="HTH_DEOR_1"/>
    <property type="match status" value="1"/>
</dbReference>
<dbReference type="STRING" id="251229.Chro_1742"/>
<keyword evidence="4" id="KW-0238">DNA-binding</keyword>
<dbReference type="Pfam" id="PF08220">
    <property type="entry name" value="HTH_DeoR"/>
    <property type="match status" value="1"/>
</dbReference>
<evidence type="ECO:0000313" key="9">
    <source>
        <dbReference type="Proteomes" id="UP000010384"/>
    </source>
</evidence>
<sequence>MLTAERRQYILDILRRDKKVLSSELSTALNVSEDTIRRDLRELAESGLLQRVHGGALLASPAIASYADRQKQAPKEKEAIARAAAKLVCAGQVVILDGGTTTLQVACHLPLDLQATVVTNSPPIAVALADHPYIEVVMLGGQLYKKAIVNVGAATVEALRMIRADLCMLGVCSLHPEIGISVTNLNEAYVKRAMIARAAEVVGLATAAKLDTAASYVVESIHALTYLVTAPTVSDRVLAAYKELGLAIVREEAGD</sequence>
<dbReference type="GO" id="GO:0003677">
    <property type="term" value="F:DNA binding"/>
    <property type="evidence" value="ECO:0007669"/>
    <property type="project" value="UniProtKB-KW"/>
</dbReference>
<keyword evidence="3" id="KW-0805">Transcription regulation</keyword>
<organism evidence="8 9">
    <name type="scientific">Chroococcidiopsis thermalis (strain PCC 7203)</name>
    <dbReference type="NCBI Taxonomy" id="251229"/>
    <lineage>
        <taxon>Bacteria</taxon>
        <taxon>Bacillati</taxon>
        <taxon>Cyanobacteriota</taxon>
        <taxon>Cyanophyceae</taxon>
        <taxon>Chroococcidiopsidales</taxon>
        <taxon>Chroococcidiopsidaceae</taxon>
        <taxon>Chroococcidiopsis</taxon>
    </lineage>
</organism>
<dbReference type="InterPro" id="IPR014036">
    <property type="entry name" value="DeoR-like_C"/>
</dbReference>
<name>K9TZ46_CHRTP</name>
<dbReference type="SUPFAM" id="SSF46785">
    <property type="entry name" value="Winged helix' DNA-binding domain"/>
    <property type="match status" value="1"/>
</dbReference>
<dbReference type="InterPro" id="IPR036388">
    <property type="entry name" value="WH-like_DNA-bd_sf"/>
</dbReference>
<dbReference type="SMART" id="SM00420">
    <property type="entry name" value="HTH_DEOR"/>
    <property type="match status" value="1"/>
</dbReference>
<feature type="domain" description="HTH deoR-type" evidence="7">
    <location>
        <begin position="3"/>
        <end position="58"/>
    </location>
</feature>
<dbReference type="InterPro" id="IPR001034">
    <property type="entry name" value="DeoR_HTH"/>
</dbReference>
<evidence type="ECO:0000256" key="2">
    <source>
        <dbReference type="ARBA" id="ARBA00022491"/>
    </source>
</evidence>
<dbReference type="Gene3D" id="1.10.10.10">
    <property type="entry name" value="Winged helix-like DNA-binding domain superfamily/Winged helix DNA-binding domain"/>
    <property type="match status" value="1"/>
</dbReference>
<protein>
    <recommendedName>
        <fullName evidence="1">Lactose phosphotransferase system repressor</fullName>
    </recommendedName>
</protein>
<dbReference type="Gene3D" id="3.40.50.1360">
    <property type="match status" value="1"/>
</dbReference>
<dbReference type="SMART" id="SM01134">
    <property type="entry name" value="DeoRC"/>
    <property type="match status" value="1"/>
</dbReference>
<dbReference type="InterPro" id="IPR050313">
    <property type="entry name" value="Carb_Metab_HTH_regulators"/>
</dbReference>
<comment type="function">
    <text evidence="6">Repressor of the lactose catabolism operon. Galactose-6-phosphate is the inducer.</text>
</comment>
<proteinExistence type="predicted"/>
<evidence type="ECO:0000256" key="3">
    <source>
        <dbReference type="ARBA" id="ARBA00023015"/>
    </source>
</evidence>
<accession>K9TZ46</accession>
<dbReference type="RefSeq" id="WP_015153807.1">
    <property type="nucleotide sequence ID" value="NC_019695.1"/>
</dbReference>
<evidence type="ECO:0000256" key="4">
    <source>
        <dbReference type="ARBA" id="ARBA00023125"/>
    </source>
</evidence>
<dbReference type="FunCoup" id="K9TZ46">
    <property type="interactions" value="6"/>
</dbReference>
<dbReference type="Proteomes" id="UP000010384">
    <property type="component" value="Chromosome"/>
</dbReference>
<reference evidence="8 9" key="1">
    <citation type="submission" date="2012-06" db="EMBL/GenBank/DDBJ databases">
        <title>Finished chromosome of genome of Chroococcidiopsis thermalis PCC 7203.</title>
        <authorList>
            <consortium name="US DOE Joint Genome Institute"/>
            <person name="Gugger M."/>
            <person name="Coursin T."/>
            <person name="Rippka R."/>
            <person name="Tandeau De Marsac N."/>
            <person name="Huntemann M."/>
            <person name="Wei C.-L."/>
            <person name="Han J."/>
            <person name="Detter J.C."/>
            <person name="Han C."/>
            <person name="Tapia R."/>
            <person name="Davenport K."/>
            <person name="Daligault H."/>
            <person name="Erkkila T."/>
            <person name="Gu W."/>
            <person name="Munk A.C.C."/>
            <person name="Teshima H."/>
            <person name="Xu Y."/>
            <person name="Chain P."/>
            <person name="Chen A."/>
            <person name="Krypides N."/>
            <person name="Mavromatis K."/>
            <person name="Markowitz V."/>
            <person name="Szeto E."/>
            <person name="Ivanova N."/>
            <person name="Mikhailova N."/>
            <person name="Ovchinnikova G."/>
            <person name="Pagani I."/>
            <person name="Pati A."/>
            <person name="Goodwin L."/>
            <person name="Peters L."/>
            <person name="Pitluck S."/>
            <person name="Woyke T."/>
            <person name="Kerfeld C."/>
        </authorList>
    </citation>
    <scope>NUCLEOTIDE SEQUENCE [LARGE SCALE GENOMIC DNA]</scope>
    <source>
        <strain evidence="8 9">PCC 7203</strain>
    </source>
</reference>
<dbReference type="SUPFAM" id="SSF100950">
    <property type="entry name" value="NagB/RpiA/CoA transferase-like"/>
    <property type="match status" value="1"/>
</dbReference>
<dbReference type="PROSITE" id="PS51000">
    <property type="entry name" value="HTH_DEOR_2"/>
    <property type="match status" value="1"/>
</dbReference>
<dbReference type="eggNOG" id="COG1349">
    <property type="taxonomic scope" value="Bacteria"/>
</dbReference>
<dbReference type="KEGG" id="cthe:Chro_1742"/>
<dbReference type="InterPro" id="IPR018356">
    <property type="entry name" value="Tscrpt_reg_HTH_DeoR_CS"/>
</dbReference>
<dbReference type="InterPro" id="IPR037171">
    <property type="entry name" value="NagB/RpiA_transferase-like"/>
</dbReference>
<dbReference type="AlphaFoldDB" id="K9TZ46"/>
<evidence type="ECO:0000313" key="8">
    <source>
        <dbReference type="EMBL" id="AFY87259.1"/>
    </source>
</evidence>
<dbReference type="PATRIC" id="fig|251229.3.peg.2059"/>
<dbReference type="Pfam" id="PF00455">
    <property type="entry name" value="DeoRC"/>
    <property type="match status" value="1"/>
</dbReference>